<dbReference type="RefSeq" id="WP_179432203.1">
    <property type="nucleotide sequence ID" value="NZ_JACCBH010000001.1"/>
</dbReference>
<proteinExistence type="predicted"/>
<dbReference type="InterPro" id="IPR011008">
    <property type="entry name" value="Dimeric_a/b-barrel"/>
</dbReference>
<gene>
    <name evidence="1" type="ORF">BKA02_001183</name>
</gene>
<evidence type="ECO:0000313" key="2">
    <source>
        <dbReference type="Proteomes" id="UP000552045"/>
    </source>
</evidence>
<accession>A0A7Y9JN27</accession>
<dbReference type="AlphaFoldDB" id="A0A7Y9JN27"/>
<sequence>MVNRWYDEVHIAERLAVPKFTGIRRYRSLVEPLEHLAIWDVEDASWPFDLAYRAIPTELWRDRLGHLRGKSTRIGWEEISTTAPPRPNPADATAPGIRMVLMEIPPQHAADFNEWYDQDHIPELLKRPQYLGIRRFHRLDSDDYLAVWYLTDGGLHLRPNFVPAEPTEWGRRVAGYRRRTEHSSWLEIPTVLSKHDS</sequence>
<comment type="caution">
    <text evidence="1">The sequence shown here is derived from an EMBL/GenBank/DDBJ whole genome shotgun (WGS) entry which is preliminary data.</text>
</comment>
<dbReference type="SUPFAM" id="SSF54909">
    <property type="entry name" value="Dimeric alpha+beta barrel"/>
    <property type="match status" value="1"/>
</dbReference>
<organism evidence="1 2">
    <name type="scientific">Microbacterium pseudoresistens</name>
    <dbReference type="NCBI Taxonomy" id="640634"/>
    <lineage>
        <taxon>Bacteria</taxon>
        <taxon>Bacillati</taxon>
        <taxon>Actinomycetota</taxon>
        <taxon>Actinomycetes</taxon>
        <taxon>Micrococcales</taxon>
        <taxon>Microbacteriaceae</taxon>
        <taxon>Microbacterium</taxon>
    </lineage>
</organism>
<reference evidence="1 2" key="1">
    <citation type="submission" date="2020-07" db="EMBL/GenBank/DDBJ databases">
        <title>Sequencing the genomes of 1000 actinobacteria strains.</title>
        <authorList>
            <person name="Klenk H.-P."/>
        </authorList>
    </citation>
    <scope>NUCLEOTIDE SEQUENCE [LARGE SCALE GENOMIC DNA]</scope>
    <source>
        <strain evidence="1 2">DSM 22185</strain>
    </source>
</reference>
<protein>
    <submittedName>
        <fullName evidence="1">Uncharacterized protein</fullName>
    </submittedName>
</protein>
<dbReference type="EMBL" id="JACCBH010000001">
    <property type="protein sequence ID" value="NYD54128.1"/>
    <property type="molecule type" value="Genomic_DNA"/>
</dbReference>
<dbReference type="Proteomes" id="UP000552045">
    <property type="component" value="Unassembled WGS sequence"/>
</dbReference>
<name>A0A7Y9JN27_9MICO</name>
<evidence type="ECO:0000313" key="1">
    <source>
        <dbReference type="EMBL" id="NYD54128.1"/>
    </source>
</evidence>
<keyword evidence="2" id="KW-1185">Reference proteome</keyword>